<proteinExistence type="predicted"/>
<protein>
    <submittedName>
        <fullName evidence="1">Uncharacterized protein</fullName>
    </submittedName>
</protein>
<accession>A0A6J5R8B7</accession>
<dbReference type="EMBL" id="LR797193">
    <property type="protein sequence ID" value="CAB4193189.1"/>
    <property type="molecule type" value="Genomic_DNA"/>
</dbReference>
<gene>
    <name evidence="1" type="ORF">UFOVP1246_55</name>
</gene>
<organism evidence="1">
    <name type="scientific">uncultured Caudovirales phage</name>
    <dbReference type="NCBI Taxonomy" id="2100421"/>
    <lineage>
        <taxon>Viruses</taxon>
        <taxon>Duplodnaviria</taxon>
        <taxon>Heunggongvirae</taxon>
        <taxon>Uroviricota</taxon>
        <taxon>Caudoviricetes</taxon>
        <taxon>Peduoviridae</taxon>
        <taxon>Maltschvirus</taxon>
        <taxon>Maltschvirus maltsch</taxon>
    </lineage>
</organism>
<sequence length="50" mass="5197">MSDIYIDLNNYTIDVAVDTNIPGANGSPGVFVGPTAPADTTLLWVDTSIA</sequence>
<name>A0A6J5R8B7_9CAUD</name>
<evidence type="ECO:0000313" key="1">
    <source>
        <dbReference type="EMBL" id="CAB4193189.1"/>
    </source>
</evidence>
<reference evidence="1" key="1">
    <citation type="submission" date="2020-05" db="EMBL/GenBank/DDBJ databases">
        <authorList>
            <person name="Chiriac C."/>
            <person name="Salcher M."/>
            <person name="Ghai R."/>
            <person name="Kavagutti S V."/>
        </authorList>
    </citation>
    <scope>NUCLEOTIDE SEQUENCE</scope>
</reference>